<organism evidence="1 2">
    <name type="scientific">Caerostris extrusa</name>
    <name type="common">Bark spider</name>
    <name type="synonym">Caerostris bankana</name>
    <dbReference type="NCBI Taxonomy" id="172846"/>
    <lineage>
        <taxon>Eukaryota</taxon>
        <taxon>Metazoa</taxon>
        <taxon>Ecdysozoa</taxon>
        <taxon>Arthropoda</taxon>
        <taxon>Chelicerata</taxon>
        <taxon>Arachnida</taxon>
        <taxon>Araneae</taxon>
        <taxon>Araneomorphae</taxon>
        <taxon>Entelegynae</taxon>
        <taxon>Araneoidea</taxon>
        <taxon>Araneidae</taxon>
        <taxon>Caerostris</taxon>
    </lineage>
</organism>
<accession>A0AAV4QDU9</accession>
<comment type="caution">
    <text evidence="1">The sequence shown here is derived from an EMBL/GenBank/DDBJ whole genome shotgun (WGS) entry which is preliminary data.</text>
</comment>
<dbReference type="Proteomes" id="UP001054945">
    <property type="component" value="Unassembled WGS sequence"/>
</dbReference>
<protein>
    <submittedName>
        <fullName evidence="1">Uncharacterized protein</fullName>
    </submittedName>
</protein>
<dbReference type="AlphaFoldDB" id="A0AAV4QDU9"/>
<evidence type="ECO:0000313" key="2">
    <source>
        <dbReference type="Proteomes" id="UP001054945"/>
    </source>
</evidence>
<reference evidence="1 2" key="1">
    <citation type="submission" date="2021-06" db="EMBL/GenBank/DDBJ databases">
        <title>Caerostris extrusa draft genome.</title>
        <authorList>
            <person name="Kono N."/>
            <person name="Arakawa K."/>
        </authorList>
    </citation>
    <scope>NUCLEOTIDE SEQUENCE [LARGE SCALE GENOMIC DNA]</scope>
</reference>
<name>A0AAV4QDU9_CAEEX</name>
<sequence>MCQKLNKYLEMKRKVKGEGVHDRVAQRIIKKERKTKTIIILAPKKKESRDTMYDSYDCLLINKIIVVTSNKITVVKISPTSLYKPHPRQFEQNPELVSQETLIIPNLF</sequence>
<gene>
    <name evidence="1" type="ORF">CEXT_761081</name>
</gene>
<keyword evidence="2" id="KW-1185">Reference proteome</keyword>
<proteinExistence type="predicted"/>
<dbReference type="EMBL" id="BPLR01005961">
    <property type="protein sequence ID" value="GIY06459.1"/>
    <property type="molecule type" value="Genomic_DNA"/>
</dbReference>
<evidence type="ECO:0000313" key="1">
    <source>
        <dbReference type="EMBL" id="GIY06459.1"/>
    </source>
</evidence>